<organism evidence="2 3">
    <name type="scientific">Trichosporon asahii var. asahii (strain CBS 8904)</name>
    <name type="common">Yeast</name>
    <dbReference type="NCBI Taxonomy" id="1220162"/>
    <lineage>
        <taxon>Eukaryota</taxon>
        <taxon>Fungi</taxon>
        <taxon>Dikarya</taxon>
        <taxon>Basidiomycota</taxon>
        <taxon>Agaricomycotina</taxon>
        <taxon>Tremellomycetes</taxon>
        <taxon>Trichosporonales</taxon>
        <taxon>Trichosporonaceae</taxon>
        <taxon>Trichosporon</taxon>
    </lineage>
</organism>
<dbReference type="HOGENOM" id="CLU_073668_0_0_1"/>
<protein>
    <submittedName>
        <fullName evidence="2">Uncharacterized protein</fullName>
    </submittedName>
</protein>
<dbReference type="InParanoid" id="K1VRB8"/>
<accession>K1VRB8</accession>
<name>K1VRB8_TRIAC</name>
<reference evidence="2 3" key="1">
    <citation type="journal article" date="2012" name="Eukaryot. Cell">
        <title>Genome sequence of the Trichosporon asahii environmental strain CBS 8904.</title>
        <authorList>
            <person name="Yang R.Y."/>
            <person name="Li H.T."/>
            <person name="Zhu H."/>
            <person name="Zhou G.P."/>
            <person name="Wang M."/>
            <person name="Wang L."/>
        </authorList>
    </citation>
    <scope>NUCLEOTIDE SEQUENCE [LARGE SCALE GENOMIC DNA]</scope>
    <source>
        <strain evidence="2 3">CBS 8904</strain>
    </source>
</reference>
<keyword evidence="3" id="KW-1185">Reference proteome</keyword>
<feature type="compositionally biased region" description="Low complexity" evidence="1">
    <location>
        <begin position="117"/>
        <end position="137"/>
    </location>
</feature>
<feature type="compositionally biased region" description="Pro residues" evidence="1">
    <location>
        <begin position="183"/>
        <end position="197"/>
    </location>
</feature>
<feature type="compositionally biased region" description="Low complexity" evidence="1">
    <location>
        <begin position="169"/>
        <end position="182"/>
    </location>
</feature>
<comment type="caution">
    <text evidence="2">The sequence shown here is derived from an EMBL/GenBank/DDBJ whole genome shotgun (WGS) entry which is preliminary data.</text>
</comment>
<dbReference type="EMBL" id="AMBO01000268">
    <property type="protein sequence ID" value="EKD03126.1"/>
    <property type="molecule type" value="Genomic_DNA"/>
</dbReference>
<dbReference type="AlphaFoldDB" id="K1VRB8"/>
<gene>
    <name evidence="2" type="ORF">A1Q2_02575</name>
</gene>
<evidence type="ECO:0000256" key="1">
    <source>
        <dbReference type="SAM" id="MobiDB-lite"/>
    </source>
</evidence>
<sequence>MNQSHGIDGEVIVQSLSPLVQCSPANATWTGGLPPFEVRAYALFSDAPRVVARTNESHAEWTCDYPAGTNVAITIWDKRNESIYYGYVPDNVVGNGTSDCLVSNATATHAIDDLKPTSSSSRSASSSATSSATSSSAEDTEPTPITPFAQPAAQDGPPTDPALAKMREAGYSAGASAGLSLPPTTPSTIPAPPPSIPLSPISPSQPAYPAHAEDAGPAQPDQLPPMYGNWKS</sequence>
<feature type="compositionally biased region" description="Low complexity" evidence="1">
    <location>
        <begin position="198"/>
        <end position="207"/>
    </location>
</feature>
<feature type="region of interest" description="Disordered" evidence="1">
    <location>
        <begin position="113"/>
        <end position="232"/>
    </location>
</feature>
<proteinExistence type="predicted"/>
<dbReference type="Proteomes" id="UP000006757">
    <property type="component" value="Unassembled WGS sequence"/>
</dbReference>
<evidence type="ECO:0000313" key="2">
    <source>
        <dbReference type="EMBL" id="EKD03126.1"/>
    </source>
</evidence>
<evidence type="ECO:0000313" key="3">
    <source>
        <dbReference type="Proteomes" id="UP000006757"/>
    </source>
</evidence>